<evidence type="ECO:0000256" key="1">
    <source>
        <dbReference type="SAM" id="MobiDB-lite"/>
    </source>
</evidence>
<dbReference type="VEuPathDB" id="FungiDB:H310_01373"/>
<dbReference type="AlphaFoldDB" id="A0A024UTB3"/>
<protein>
    <submittedName>
        <fullName evidence="2">Uncharacterized protein</fullName>
    </submittedName>
</protein>
<reference evidence="2" key="1">
    <citation type="submission" date="2013-12" db="EMBL/GenBank/DDBJ databases">
        <title>The Genome Sequence of Aphanomyces invadans NJM9701.</title>
        <authorList>
            <consortium name="The Broad Institute Genomics Platform"/>
            <person name="Russ C."/>
            <person name="Tyler B."/>
            <person name="van West P."/>
            <person name="Dieguez-Uribeondo J."/>
            <person name="Young S.K."/>
            <person name="Zeng Q."/>
            <person name="Gargeya S."/>
            <person name="Fitzgerald M."/>
            <person name="Abouelleil A."/>
            <person name="Alvarado L."/>
            <person name="Chapman S.B."/>
            <person name="Gainer-Dewar J."/>
            <person name="Goldberg J."/>
            <person name="Griggs A."/>
            <person name="Gujja S."/>
            <person name="Hansen M."/>
            <person name="Howarth C."/>
            <person name="Imamovic A."/>
            <person name="Ireland A."/>
            <person name="Larimer J."/>
            <person name="McCowan C."/>
            <person name="Murphy C."/>
            <person name="Pearson M."/>
            <person name="Poon T.W."/>
            <person name="Priest M."/>
            <person name="Roberts A."/>
            <person name="Saif S."/>
            <person name="Shea T."/>
            <person name="Sykes S."/>
            <person name="Wortman J."/>
            <person name="Nusbaum C."/>
            <person name="Birren B."/>
        </authorList>
    </citation>
    <scope>NUCLEOTIDE SEQUENCE [LARGE SCALE GENOMIC DNA]</scope>
    <source>
        <strain evidence="2">NJM9701</strain>
    </source>
</reference>
<dbReference type="GeneID" id="20078423"/>
<dbReference type="RefSeq" id="XP_008862683.1">
    <property type="nucleotide sequence ID" value="XM_008864461.1"/>
</dbReference>
<dbReference type="EMBL" id="KI913953">
    <property type="protein sequence ID" value="ETW08878.1"/>
    <property type="molecule type" value="Genomic_DNA"/>
</dbReference>
<dbReference type="OrthoDB" id="206865at2759"/>
<gene>
    <name evidence="2" type="ORF">H310_01373</name>
</gene>
<organism evidence="2">
    <name type="scientific">Aphanomyces invadans</name>
    <dbReference type="NCBI Taxonomy" id="157072"/>
    <lineage>
        <taxon>Eukaryota</taxon>
        <taxon>Sar</taxon>
        <taxon>Stramenopiles</taxon>
        <taxon>Oomycota</taxon>
        <taxon>Saprolegniomycetes</taxon>
        <taxon>Saprolegniales</taxon>
        <taxon>Verrucalvaceae</taxon>
        <taxon>Aphanomyces</taxon>
    </lineage>
</organism>
<proteinExistence type="predicted"/>
<dbReference type="eggNOG" id="ENOG502SCUI">
    <property type="taxonomic scope" value="Eukaryota"/>
</dbReference>
<accession>A0A024UTB3</accession>
<evidence type="ECO:0000313" key="2">
    <source>
        <dbReference type="EMBL" id="ETW08878.1"/>
    </source>
</evidence>
<sequence length="175" mass="19784">MRLPTAVDAVAAAAGIMALCLAEESPRYERTSRQVHESAIVQAANFAVDELKKLSDTGIYTSLDLVQIKNASTQVGEFHFMTYMHLDLASPHYKSRQPVESFSVVVMQSKADDVWSFAIDDFPVMDEDAIEMYWIDMVEKRRRAREAVFADWSGDDINSQPSPPVQERTYSKDEL</sequence>
<name>A0A024UTB3_9STRA</name>
<feature type="region of interest" description="Disordered" evidence="1">
    <location>
        <begin position="153"/>
        <end position="175"/>
    </location>
</feature>